<comment type="caution">
    <text evidence="2">The sequence shown here is derived from an EMBL/GenBank/DDBJ whole genome shotgun (WGS) entry which is preliminary data.</text>
</comment>
<gene>
    <name evidence="2" type="ORF">CLODIP_2_CD03910</name>
</gene>
<evidence type="ECO:0008006" key="4">
    <source>
        <dbReference type="Google" id="ProtNLM"/>
    </source>
</evidence>
<reference evidence="2 3" key="1">
    <citation type="submission" date="2020-04" db="EMBL/GenBank/DDBJ databases">
        <authorList>
            <person name="Alioto T."/>
            <person name="Alioto T."/>
            <person name="Gomez Garrido J."/>
        </authorList>
    </citation>
    <scope>NUCLEOTIDE SEQUENCE [LARGE SCALE GENOMIC DNA]</scope>
</reference>
<dbReference type="AlphaFoldDB" id="A0A8S1DTD6"/>
<feature type="signal peptide" evidence="1">
    <location>
        <begin position="1"/>
        <end position="21"/>
    </location>
</feature>
<proteinExistence type="predicted"/>
<keyword evidence="3" id="KW-1185">Reference proteome</keyword>
<sequence>MAHVSLAICTILLLGPNFTSAGLTNEAKASEPFLSFEYGNRTYYVYGRLVGWFSARNLCRQVGLDLASIETADENAAIFNAISSYYSKSFWLSGY</sequence>
<dbReference type="CDD" id="cd00037">
    <property type="entry name" value="CLECT"/>
    <property type="match status" value="1"/>
</dbReference>
<dbReference type="OrthoDB" id="6340082at2759"/>
<name>A0A8S1DTD6_9INSE</name>
<evidence type="ECO:0000256" key="1">
    <source>
        <dbReference type="SAM" id="SignalP"/>
    </source>
</evidence>
<dbReference type="InterPro" id="IPR016187">
    <property type="entry name" value="CTDL_fold"/>
</dbReference>
<evidence type="ECO:0000313" key="3">
    <source>
        <dbReference type="Proteomes" id="UP000494165"/>
    </source>
</evidence>
<evidence type="ECO:0000313" key="2">
    <source>
        <dbReference type="EMBL" id="CAB3383578.1"/>
    </source>
</evidence>
<dbReference type="Gene3D" id="3.10.100.10">
    <property type="entry name" value="Mannose-Binding Protein A, subunit A"/>
    <property type="match status" value="1"/>
</dbReference>
<protein>
    <recommendedName>
        <fullName evidence="4">C-type lectin domain-containing protein</fullName>
    </recommendedName>
</protein>
<dbReference type="SUPFAM" id="SSF56436">
    <property type="entry name" value="C-type lectin-like"/>
    <property type="match status" value="1"/>
</dbReference>
<organism evidence="2 3">
    <name type="scientific">Cloeon dipterum</name>
    <dbReference type="NCBI Taxonomy" id="197152"/>
    <lineage>
        <taxon>Eukaryota</taxon>
        <taxon>Metazoa</taxon>
        <taxon>Ecdysozoa</taxon>
        <taxon>Arthropoda</taxon>
        <taxon>Hexapoda</taxon>
        <taxon>Insecta</taxon>
        <taxon>Pterygota</taxon>
        <taxon>Palaeoptera</taxon>
        <taxon>Ephemeroptera</taxon>
        <taxon>Pisciforma</taxon>
        <taxon>Baetidae</taxon>
        <taxon>Cloeon</taxon>
    </lineage>
</organism>
<dbReference type="Proteomes" id="UP000494165">
    <property type="component" value="Unassembled WGS sequence"/>
</dbReference>
<dbReference type="InterPro" id="IPR016186">
    <property type="entry name" value="C-type_lectin-like/link_sf"/>
</dbReference>
<accession>A0A8S1DTD6</accession>
<feature type="chain" id="PRO_5035945297" description="C-type lectin domain-containing protein" evidence="1">
    <location>
        <begin position="22"/>
        <end position="95"/>
    </location>
</feature>
<dbReference type="EMBL" id="CADEPI010000314">
    <property type="protein sequence ID" value="CAB3383578.1"/>
    <property type="molecule type" value="Genomic_DNA"/>
</dbReference>
<keyword evidence="1" id="KW-0732">Signal</keyword>